<feature type="compositionally biased region" description="Acidic residues" evidence="5">
    <location>
        <begin position="49"/>
        <end position="94"/>
    </location>
</feature>
<dbReference type="OMA" id="RFWTSQP"/>
<reference evidence="7 8" key="1">
    <citation type="submission" date="2016-03" db="EMBL/GenBank/DDBJ databases">
        <title>Whole genome sequencing of Grifola frondosa 9006-11.</title>
        <authorList>
            <person name="Min B."/>
            <person name="Park H."/>
            <person name="Kim J.-G."/>
            <person name="Cho H."/>
            <person name="Oh Y.-L."/>
            <person name="Kong W.-S."/>
            <person name="Choi I.-G."/>
        </authorList>
    </citation>
    <scope>NUCLEOTIDE SEQUENCE [LARGE SCALE GENOMIC DNA]</scope>
    <source>
        <strain evidence="7 8">9006-11</strain>
    </source>
</reference>
<dbReference type="Proteomes" id="UP000092993">
    <property type="component" value="Unassembled WGS sequence"/>
</dbReference>
<dbReference type="Pfam" id="PF13476">
    <property type="entry name" value="AAA_23"/>
    <property type="match status" value="1"/>
</dbReference>
<dbReference type="InterPro" id="IPR038729">
    <property type="entry name" value="Rad50/SbcC_AAA"/>
</dbReference>
<evidence type="ECO:0000256" key="3">
    <source>
        <dbReference type="ARBA" id="ARBA00023054"/>
    </source>
</evidence>
<evidence type="ECO:0000256" key="5">
    <source>
        <dbReference type="SAM" id="MobiDB-lite"/>
    </source>
</evidence>
<dbReference type="PANTHER" id="PTHR45916:SF1">
    <property type="entry name" value="STRUCTURAL MAINTENANCE OF CHROMOSOMES PROTEIN 5"/>
    <property type="match status" value="1"/>
</dbReference>
<dbReference type="GO" id="GO:0030915">
    <property type="term" value="C:Smc5-Smc6 complex"/>
    <property type="evidence" value="ECO:0007669"/>
    <property type="project" value="TreeGrafter"/>
</dbReference>
<dbReference type="AlphaFoldDB" id="A0A1C7M5Y6"/>
<dbReference type="STRING" id="5627.A0A1C7M5Y6"/>
<dbReference type="OrthoDB" id="10254973at2759"/>
<comment type="similarity">
    <text evidence="1">Belongs to the SMC family. SMC5 subfamily.</text>
</comment>
<dbReference type="InterPro" id="IPR027417">
    <property type="entry name" value="P-loop_NTPase"/>
</dbReference>
<evidence type="ECO:0000313" key="7">
    <source>
        <dbReference type="EMBL" id="OBZ70474.1"/>
    </source>
</evidence>
<evidence type="ECO:0000256" key="1">
    <source>
        <dbReference type="ARBA" id="ARBA00010171"/>
    </source>
</evidence>
<dbReference type="GO" id="GO:0005634">
    <property type="term" value="C:nucleus"/>
    <property type="evidence" value="ECO:0007669"/>
    <property type="project" value="TreeGrafter"/>
</dbReference>
<evidence type="ECO:0000313" key="8">
    <source>
        <dbReference type="Proteomes" id="UP000092993"/>
    </source>
</evidence>
<dbReference type="Gene3D" id="3.40.50.300">
    <property type="entry name" value="P-loop containing nucleotide triphosphate hydrolases"/>
    <property type="match status" value="2"/>
</dbReference>
<keyword evidence="3 4" id="KW-0175">Coiled coil</keyword>
<dbReference type="Gene3D" id="1.20.58.60">
    <property type="match status" value="1"/>
</dbReference>
<accession>A0A1C7M5Y6</accession>
<feature type="compositionally biased region" description="Basic and acidic residues" evidence="5">
    <location>
        <begin position="506"/>
        <end position="524"/>
    </location>
</feature>
<dbReference type="PANTHER" id="PTHR45916">
    <property type="entry name" value="STRUCTURAL MAINTENANCE OF CHROMOSOMES PROTEIN 5"/>
    <property type="match status" value="1"/>
</dbReference>
<evidence type="ECO:0000256" key="4">
    <source>
        <dbReference type="SAM" id="Coils"/>
    </source>
</evidence>
<protein>
    <recommendedName>
        <fullName evidence="2">Structural maintenance of chromosomes protein 5</fullName>
    </recommendedName>
</protein>
<feature type="compositionally biased region" description="Basic and acidic residues" evidence="5">
    <location>
        <begin position="24"/>
        <end position="48"/>
    </location>
</feature>
<sequence length="1197" mass="136994">MARRVVSKNTDDSQKENSGVARRPAMEKNHTQERTTRSTRAMREHVAVPEEDDKEEEEEIGGGPADEEDKDDDQEVEEEQEEQGPEDDDDDEEDASPKGRKRVRVNGEGDSRPSSSSLKDEKKARLQTLPRDVDGFVPGAIVRVQLKNFVTYDFVEFRPGPYLNMIFGPNGTGKSTIACAICLGLNFPPSVLGRASELNSFVKIGTDSGYIEIELKGKKGKSNLVMRRTLSANSKSSTFTLNGRSATGREINTQMAELNVQVSNLCTFLPQDKVSEFARMSPQQLLRETQRAAGDEHLTSWHDTLISKGKELKQVQELVNADRDQLKTMEERNANLERDVKRYEERRAIERKIDLLELILPFREYMEAKERYETAKAEQRRLHEHVKALQKKNTPTLDLKKSLERRLKEREEHREAKKAATKHKFQVMRKKWTENETLEGQADDLKARLANLKVAEKNRLRDIQKLEKAIAAAQNQIDNPPEIEDLQDLNNQLKQLNQEHNNTKARQSELQDRQRANVNEESRAKYEVNQNMQRLQQLEDASHRKLEDLGRWDKDCAEVVVWLRKNRERFKMEIFEPVQLCLTVPNKNYVHAVESCFGGAQLKTFVAQCEEDYQLLNTLIVDTPQGIGRKARINTWFKVKNESRLPPPPMSEEEMRQLGFDGYAINYIDCPEGLKWYLQSEVRLHRTAISLDAGRVDPNRAMEMVARTGGATYIIGNVVNTVTRSKYGKRLPQNSTKEVRQAKILVNSAIDPQVKRGLDAALAEARVKLQLCKEESEKLSVEDHEIQAAHKAYKDAYDGINVRKKTVVAQQSHLLSLKAKIESNQDRLDRLRNAPPVDTERGQLKNRLLANARKRADLVKEYTKLVRGAIKEQKEATRVGLEYLQILANKSALEQLWEVQEQEYRQALAEFNDAHKLYEAAKLDSRAKLAVSKEKLDSVDDEIRDQFGQMERSGEANEKTSEEVETELQTQRAQLEMNLHTNPGVVEQYKKRKAEIEALSNIIEEREEKVEKIERSIKIARDNWQPTLERLVASIGKKFSAAFDRIGCAGEIRVSEHEDFDKWAIDIMVKFRDDEKLQLLTGERQSGGERSLTTILYLMSLTEEARAPFSLVDEINQGMDQRAERAVHNSLVEVTCKEDSGQYFLITPKLLPDLKYHERMKVLCVNNGEWLLEETGTGSMIGLIEGFVNRNRSNAAA</sequence>
<feature type="domain" description="Rad50/SbcC-type AAA" evidence="6">
    <location>
        <begin position="143"/>
        <end position="341"/>
    </location>
</feature>
<dbReference type="GO" id="GO:0016887">
    <property type="term" value="F:ATP hydrolysis activity"/>
    <property type="evidence" value="ECO:0007669"/>
    <property type="project" value="InterPro"/>
</dbReference>
<dbReference type="SUPFAM" id="SSF52540">
    <property type="entry name" value="P-loop containing nucleoside triphosphate hydrolases"/>
    <property type="match status" value="1"/>
</dbReference>
<organism evidence="7 8">
    <name type="scientific">Grifola frondosa</name>
    <name type="common">Maitake</name>
    <name type="synonym">Polyporus frondosus</name>
    <dbReference type="NCBI Taxonomy" id="5627"/>
    <lineage>
        <taxon>Eukaryota</taxon>
        <taxon>Fungi</taxon>
        <taxon>Dikarya</taxon>
        <taxon>Basidiomycota</taxon>
        <taxon>Agaricomycotina</taxon>
        <taxon>Agaricomycetes</taxon>
        <taxon>Polyporales</taxon>
        <taxon>Grifolaceae</taxon>
        <taxon>Grifola</taxon>
    </lineage>
</organism>
<name>A0A1C7M5Y6_GRIFR</name>
<comment type="caution">
    <text evidence="7">The sequence shown here is derived from an EMBL/GenBank/DDBJ whole genome shotgun (WGS) entry which is preliminary data.</text>
</comment>
<keyword evidence="8" id="KW-1185">Reference proteome</keyword>
<dbReference type="EMBL" id="LUGG01000014">
    <property type="protein sequence ID" value="OBZ70474.1"/>
    <property type="molecule type" value="Genomic_DNA"/>
</dbReference>
<dbReference type="GO" id="GO:0000724">
    <property type="term" value="P:double-strand break repair via homologous recombination"/>
    <property type="evidence" value="ECO:0007669"/>
    <property type="project" value="TreeGrafter"/>
</dbReference>
<evidence type="ECO:0000259" key="6">
    <source>
        <dbReference type="Pfam" id="PF13476"/>
    </source>
</evidence>
<gene>
    <name evidence="7" type="primary">smc5</name>
    <name evidence="7" type="ORF">A0H81_09563</name>
</gene>
<feature type="coiled-coil region" evidence="4">
    <location>
        <begin position="986"/>
        <end position="1023"/>
    </location>
</feature>
<feature type="region of interest" description="Disordered" evidence="5">
    <location>
        <begin position="1"/>
        <end position="125"/>
    </location>
</feature>
<feature type="region of interest" description="Disordered" evidence="5">
    <location>
        <begin position="500"/>
        <end position="524"/>
    </location>
</feature>
<dbReference type="GO" id="GO:0003697">
    <property type="term" value="F:single-stranded DNA binding"/>
    <property type="evidence" value="ECO:0007669"/>
    <property type="project" value="TreeGrafter"/>
</dbReference>
<proteinExistence type="inferred from homology"/>
<evidence type="ECO:0000256" key="2">
    <source>
        <dbReference type="ARBA" id="ARBA00018687"/>
    </source>
</evidence>